<dbReference type="Pfam" id="PF14226">
    <property type="entry name" value="DIOX_N"/>
    <property type="match status" value="1"/>
</dbReference>
<dbReference type="EMBL" id="MSFK01000043">
    <property type="protein sequence ID" value="PWY68973.1"/>
    <property type="molecule type" value="Genomic_DNA"/>
</dbReference>
<dbReference type="SUPFAM" id="SSF51197">
    <property type="entry name" value="Clavaminate synthase-like"/>
    <property type="match status" value="1"/>
</dbReference>
<dbReference type="InterPro" id="IPR026992">
    <property type="entry name" value="DIOX_N"/>
</dbReference>
<evidence type="ECO:0000259" key="3">
    <source>
        <dbReference type="Pfam" id="PF14226"/>
    </source>
</evidence>
<dbReference type="RefSeq" id="XP_025462288.1">
    <property type="nucleotide sequence ID" value="XM_025614183.1"/>
</dbReference>
<reference evidence="4 5" key="1">
    <citation type="submission" date="2016-12" db="EMBL/GenBank/DDBJ databases">
        <title>The genomes of Aspergillus section Nigri reveals drivers in fungal speciation.</title>
        <authorList>
            <consortium name="DOE Joint Genome Institute"/>
            <person name="Vesth T.C."/>
            <person name="Nybo J."/>
            <person name="Theobald S."/>
            <person name="Brandl J."/>
            <person name="Frisvad J.C."/>
            <person name="Nielsen K.F."/>
            <person name="Lyhne E.K."/>
            <person name="Kogle M.E."/>
            <person name="Kuo A."/>
            <person name="Riley R."/>
            <person name="Clum A."/>
            <person name="Nolan M."/>
            <person name="Lipzen A."/>
            <person name="Salamov A."/>
            <person name="Henrissat B."/>
            <person name="Wiebenga A."/>
            <person name="De Vries R.P."/>
            <person name="Grigoriev I.V."/>
            <person name="Mortensen U.H."/>
            <person name="Andersen M.R."/>
            <person name="Baker S.E."/>
        </authorList>
    </citation>
    <scope>NUCLEOTIDE SEQUENCE [LARGE SCALE GENOMIC DNA]</scope>
    <source>
        <strain evidence="4 5">CBS 115572</strain>
    </source>
</reference>
<comment type="similarity">
    <text evidence="1">Belongs to the iron/ascorbate-dependent oxidoreductase family.</text>
</comment>
<comment type="caution">
    <text evidence="4">The sequence shown here is derived from an EMBL/GenBank/DDBJ whole genome shotgun (WGS) entry which is preliminary data.</text>
</comment>
<dbReference type="InterPro" id="IPR044861">
    <property type="entry name" value="IPNS-like_FE2OG_OXY"/>
</dbReference>
<gene>
    <name evidence="4" type="ORF">BO94DRAFT_560847</name>
</gene>
<evidence type="ECO:0000313" key="4">
    <source>
        <dbReference type="EMBL" id="PWY68973.1"/>
    </source>
</evidence>
<dbReference type="PANTHER" id="PTHR47990">
    <property type="entry name" value="2-OXOGLUTARATE (2OG) AND FE(II)-DEPENDENT OXYGENASE SUPERFAMILY PROTEIN-RELATED"/>
    <property type="match status" value="1"/>
</dbReference>
<feature type="domain" description="Isopenicillin N synthase-like Fe(2+) 2OG dioxygenase" evidence="2">
    <location>
        <begin position="123"/>
        <end position="213"/>
    </location>
</feature>
<evidence type="ECO:0000313" key="5">
    <source>
        <dbReference type="Proteomes" id="UP000246702"/>
    </source>
</evidence>
<organism evidence="4 5">
    <name type="scientific">Aspergillus sclerotioniger CBS 115572</name>
    <dbReference type="NCBI Taxonomy" id="1450535"/>
    <lineage>
        <taxon>Eukaryota</taxon>
        <taxon>Fungi</taxon>
        <taxon>Dikarya</taxon>
        <taxon>Ascomycota</taxon>
        <taxon>Pezizomycotina</taxon>
        <taxon>Eurotiomycetes</taxon>
        <taxon>Eurotiomycetidae</taxon>
        <taxon>Eurotiales</taxon>
        <taxon>Aspergillaceae</taxon>
        <taxon>Aspergillus</taxon>
        <taxon>Aspergillus subgen. Circumdati</taxon>
    </lineage>
</organism>
<dbReference type="OrthoDB" id="288590at2759"/>
<accession>A0A317V3X4</accession>
<name>A0A317V3X4_9EURO</name>
<dbReference type="GeneID" id="37116326"/>
<dbReference type="Gene3D" id="2.60.120.330">
    <property type="entry name" value="B-lactam Antibiotic, Isopenicillin N Synthase, Chain"/>
    <property type="match status" value="1"/>
</dbReference>
<dbReference type="AlphaFoldDB" id="A0A317V3X4"/>
<keyword evidence="5" id="KW-1185">Reference proteome</keyword>
<proteinExistence type="inferred from homology"/>
<evidence type="ECO:0000256" key="1">
    <source>
        <dbReference type="ARBA" id="ARBA00008056"/>
    </source>
</evidence>
<dbReference type="InterPro" id="IPR050231">
    <property type="entry name" value="Iron_ascorbate_oxido_reductase"/>
</dbReference>
<dbReference type="STRING" id="1450535.A0A317V3X4"/>
<protein>
    <submittedName>
        <fullName evidence="4">Clavaminate synthase-like protein</fullName>
    </submittedName>
</protein>
<feature type="domain" description="Non-haem dioxygenase N-terminal" evidence="3">
    <location>
        <begin position="9"/>
        <end position="111"/>
    </location>
</feature>
<dbReference type="Proteomes" id="UP000246702">
    <property type="component" value="Unassembled WGS sequence"/>
</dbReference>
<dbReference type="InterPro" id="IPR027443">
    <property type="entry name" value="IPNS-like_sf"/>
</dbReference>
<evidence type="ECO:0000259" key="2">
    <source>
        <dbReference type="Pfam" id="PF03171"/>
    </source>
</evidence>
<dbReference type="Pfam" id="PF03171">
    <property type="entry name" value="2OG-FeII_Oxy"/>
    <property type="match status" value="1"/>
</dbReference>
<sequence>MGLATLSFDLSVRGSRAQRHAASTSLVNSLRSTGFVKLTNHGMPLETIQQAQEWEDFDFGPPDNTKYPNSWPNNIVPGFRGFTETFHSQCQKLCLDVMSACELGCDVPKDTFLNRCVPAASELRYNYYPSSRRGWPHTDFGTITLLFQDTKGGLEYEDRRNPGTFIPLVREKPDEIAINVSDTFQRWTNDSIPALQRAGGCVLPQRHSTAFFLKAHRECMVGAIPEFMNEQRPSSYDDITALEYHNRRTQVLVKASSAPTAAGALSNKLGCVGCL</sequence>